<dbReference type="PANTHER" id="PTHR43792">
    <property type="entry name" value="GNAT FAMILY, PUTATIVE (AFU_ORTHOLOGUE AFUA_3G00765)-RELATED-RELATED"/>
    <property type="match status" value="1"/>
</dbReference>
<dbReference type="PROSITE" id="PS51186">
    <property type="entry name" value="GNAT"/>
    <property type="match status" value="1"/>
</dbReference>
<dbReference type="EMBL" id="BMID01000001">
    <property type="protein sequence ID" value="GGA11713.1"/>
    <property type="molecule type" value="Genomic_DNA"/>
</dbReference>
<name>A0ABQ1FHE6_9SPHN</name>
<dbReference type="SUPFAM" id="SSF55729">
    <property type="entry name" value="Acyl-CoA N-acyltransferases (Nat)"/>
    <property type="match status" value="1"/>
</dbReference>
<evidence type="ECO:0000313" key="3">
    <source>
        <dbReference type="Proteomes" id="UP000603317"/>
    </source>
</evidence>
<evidence type="ECO:0000259" key="1">
    <source>
        <dbReference type="PROSITE" id="PS51186"/>
    </source>
</evidence>
<organism evidence="2 3">
    <name type="scientific">Blastomonas marina</name>
    <dbReference type="NCBI Taxonomy" id="1867408"/>
    <lineage>
        <taxon>Bacteria</taxon>
        <taxon>Pseudomonadati</taxon>
        <taxon>Pseudomonadota</taxon>
        <taxon>Alphaproteobacteria</taxon>
        <taxon>Sphingomonadales</taxon>
        <taxon>Sphingomonadaceae</taxon>
        <taxon>Blastomonas</taxon>
    </lineage>
</organism>
<dbReference type="InterPro" id="IPR016181">
    <property type="entry name" value="Acyl_CoA_acyltransferase"/>
</dbReference>
<dbReference type="InterPro" id="IPR000182">
    <property type="entry name" value="GNAT_dom"/>
</dbReference>
<accession>A0ABQ1FHE6</accession>
<dbReference type="Pfam" id="PF13302">
    <property type="entry name" value="Acetyltransf_3"/>
    <property type="match status" value="1"/>
</dbReference>
<sequence length="180" mass="20021">MPSDRLPRDRPLLTTDRLELWLPKVGDTPQVHAIVNEPETARHLGPPQDYAEAFSRGLRAAGSWLLYGYGMFMLRKAGEKEIIGLAGIFHTYRGLGEGMDDQPEAGWIVGAGHVGRGYAREAMLAALEWFDRTRGPKRVVAMIEVGNDASFALAERLGFAEFRRAEKDGCELVLLERVPD</sequence>
<feature type="domain" description="N-acetyltransferase" evidence="1">
    <location>
        <begin position="18"/>
        <end position="179"/>
    </location>
</feature>
<evidence type="ECO:0000313" key="2">
    <source>
        <dbReference type="EMBL" id="GGA11713.1"/>
    </source>
</evidence>
<gene>
    <name evidence="2" type="ORF">GCM10010923_22930</name>
</gene>
<comment type="caution">
    <text evidence="2">The sequence shown here is derived from an EMBL/GenBank/DDBJ whole genome shotgun (WGS) entry which is preliminary data.</text>
</comment>
<reference evidence="3" key="1">
    <citation type="journal article" date="2019" name="Int. J. Syst. Evol. Microbiol.">
        <title>The Global Catalogue of Microorganisms (GCM) 10K type strain sequencing project: providing services to taxonomists for standard genome sequencing and annotation.</title>
        <authorList>
            <consortium name="The Broad Institute Genomics Platform"/>
            <consortium name="The Broad Institute Genome Sequencing Center for Infectious Disease"/>
            <person name="Wu L."/>
            <person name="Ma J."/>
        </authorList>
    </citation>
    <scope>NUCLEOTIDE SEQUENCE [LARGE SCALE GENOMIC DNA]</scope>
    <source>
        <strain evidence="3">CGMCC 1.15297</strain>
    </source>
</reference>
<dbReference type="Gene3D" id="3.40.630.30">
    <property type="match status" value="1"/>
</dbReference>
<dbReference type="Proteomes" id="UP000603317">
    <property type="component" value="Unassembled WGS sequence"/>
</dbReference>
<dbReference type="InterPro" id="IPR051531">
    <property type="entry name" value="N-acetyltransferase"/>
</dbReference>
<dbReference type="RefSeq" id="WP_188642818.1">
    <property type="nucleotide sequence ID" value="NZ_BMID01000001.1"/>
</dbReference>
<proteinExistence type="predicted"/>
<protein>
    <submittedName>
        <fullName evidence="2">N-acetyltransferase</fullName>
    </submittedName>
</protein>
<keyword evidence="3" id="KW-1185">Reference proteome</keyword>
<dbReference type="PANTHER" id="PTHR43792:SF1">
    <property type="entry name" value="N-ACETYLTRANSFERASE DOMAIN-CONTAINING PROTEIN"/>
    <property type="match status" value="1"/>
</dbReference>